<dbReference type="InterPro" id="IPR038840">
    <property type="entry name" value="RWDD3"/>
</dbReference>
<keyword evidence="8" id="KW-1185">Reference proteome</keyword>
<dbReference type="PANTHER" id="PTHR15628:SF1">
    <property type="entry name" value="RWD DOMAIN-CONTAINING PROTEIN 3"/>
    <property type="match status" value="1"/>
</dbReference>
<dbReference type="SMART" id="SM00591">
    <property type="entry name" value="RWD"/>
    <property type="match status" value="1"/>
</dbReference>
<evidence type="ECO:0000256" key="1">
    <source>
        <dbReference type="ARBA" id="ARBA00004123"/>
    </source>
</evidence>
<comment type="subcellular location">
    <subcellularLocation>
        <location evidence="2">Cytoplasm</location>
    </subcellularLocation>
    <subcellularLocation>
        <location evidence="1">Nucleus</location>
    </subcellularLocation>
</comment>
<reference evidence="7 8" key="1">
    <citation type="submission" date="2020-08" db="EMBL/GenBank/DDBJ databases">
        <authorList>
            <person name="Hejnol A."/>
        </authorList>
    </citation>
    <scope>NUCLEOTIDE SEQUENCE [LARGE SCALE GENOMIC DNA]</scope>
</reference>
<dbReference type="Proteomes" id="UP000549394">
    <property type="component" value="Unassembled WGS sequence"/>
</dbReference>
<evidence type="ECO:0000259" key="6">
    <source>
        <dbReference type="PROSITE" id="PS50908"/>
    </source>
</evidence>
<name>A0A7I8W8R5_9ANNE</name>
<organism evidence="7 8">
    <name type="scientific">Dimorphilus gyrociliatus</name>
    <dbReference type="NCBI Taxonomy" id="2664684"/>
    <lineage>
        <taxon>Eukaryota</taxon>
        <taxon>Metazoa</taxon>
        <taxon>Spiralia</taxon>
        <taxon>Lophotrochozoa</taxon>
        <taxon>Annelida</taxon>
        <taxon>Polychaeta</taxon>
        <taxon>Polychaeta incertae sedis</taxon>
        <taxon>Dinophilidae</taxon>
        <taxon>Dimorphilus</taxon>
    </lineage>
</organism>
<evidence type="ECO:0000256" key="5">
    <source>
        <dbReference type="ARBA" id="ARBA00023242"/>
    </source>
</evidence>
<dbReference type="SUPFAM" id="SSF54495">
    <property type="entry name" value="UBC-like"/>
    <property type="match status" value="1"/>
</dbReference>
<evidence type="ECO:0000313" key="7">
    <source>
        <dbReference type="EMBL" id="CAD5124510.1"/>
    </source>
</evidence>
<evidence type="ECO:0000313" key="8">
    <source>
        <dbReference type="Proteomes" id="UP000549394"/>
    </source>
</evidence>
<evidence type="ECO:0000256" key="4">
    <source>
        <dbReference type="ARBA" id="ARBA00022490"/>
    </source>
</evidence>
<sequence>MTSVKDDKVRKAVEDEIEAIRWMYCQDGEFFEEQISEGRQISLNLDINGKIWNLKFLLSEAYPDQPPRINVYNTEFSRKDLVELNKMTEEYGQSLSGSCMIIDIVSWFPDKLMEYKKLQTYQLKEICTEQMYYNTLLQVHHMRAKEKYIKNIRTWMRNFDLTGRILFYKKFIYIVLQGKDENTKKFLREYKTNNVDVDSKGQPCKERMTKTLSHTAIKDKRMENVFVEEFTQIEDMKSFFNDTGLQELWCEHVRKSIQ</sequence>
<dbReference type="GO" id="GO:0033235">
    <property type="term" value="P:positive regulation of protein sumoylation"/>
    <property type="evidence" value="ECO:0007669"/>
    <property type="project" value="InterPro"/>
</dbReference>
<dbReference type="GO" id="GO:0005737">
    <property type="term" value="C:cytoplasm"/>
    <property type="evidence" value="ECO:0007669"/>
    <property type="project" value="UniProtKB-SubCell"/>
</dbReference>
<dbReference type="AlphaFoldDB" id="A0A7I8W8R5"/>
<dbReference type="InterPro" id="IPR016135">
    <property type="entry name" value="UBQ-conjugating_enzyme/RWD"/>
</dbReference>
<evidence type="ECO:0000256" key="2">
    <source>
        <dbReference type="ARBA" id="ARBA00004496"/>
    </source>
</evidence>
<dbReference type="CDD" id="cd24164">
    <property type="entry name" value="RWDD3_C"/>
    <property type="match status" value="1"/>
</dbReference>
<feature type="domain" description="RWD" evidence="6">
    <location>
        <begin position="15"/>
        <end position="115"/>
    </location>
</feature>
<protein>
    <recommendedName>
        <fullName evidence="3">RWD domain-containing protein 3</fullName>
    </recommendedName>
</protein>
<dbReference type="Gene3D" id="3.10.110.10">
    <property type="entry name" value="Ubiquitin Conjugating Enzyme"/>
    <property type="match status" value="1"/>
</dbReference>
<dbReference type="PROSITE" id="PS50908">
    <property type="entry name" value="RWD"/>
    <property type="match status" value="1"/>
</dbReference>
<keyword evidence="5" id="KW-0539">Nucleus</keyword>
<dbReference type="GO" id="GO:0005634">
    <property type="term" value="C:nucleus"/>
    <property type="evidence" value="ECO:0007669"/>
    <property type="project" value="UniProtKB-SubCell"/>
</dbReference>
<keyword evidence="4" id="KW-0963">Cytoplasm</keyword>
<dbReference type="GO" id="GO:1902073">
    <property type="term" value="P:positive regulation of hypoxia-inducible factor-1alpha signaling pathway"/>
    <property type="evidence" value="ECO:0007669"/>
    <property type="project" value="InterPro"/>
</dbReference>
<dbReference type="Pfam" id="PF05773">
    <property type="entry name" value="RWD"/>
    <property type="match status" value="1"/>
</dbReference>
<dbReference type="OrthoDB" id="167315at2759"/>
<gene>
    <name evidence="7" type="ORF">DGYR_LOCUS12045</name>
</gene>
<comment type="caution">
    <text evidence="7">The sequence shown here is derived from an EMBL/GenBank/DDBJ whole genome shotgun (WGS) entry which is preliminary data.</text>
</comment>
<dbReference type="EMBL" id="CAJFCJ010000021">
    <property type="protein sequence ID" value="CAD5124510.1"/>
    <property type="molecule type" value="Genomic_DNA"/>
</dbReference>
<dbReference type="PANTHER" id="PTHR15628">
    <property type="entry name" value="RWD DOMAIN-CONTAINING PROTEIN 3"/>
    <property type="match status" value="1"/>
</dbReference>
<dbReference type="InterPro" id="IPR006575">
    <property type="entry name" value="RWD_dom"/>
</dbReference>
<evidence type="ECO:0000256" key="3">
    <source>
        <dbReference type="ARBA" id="ARBA00015444"/>
    </source>
</evidence>
<proteinExistence type="predicted"/>
<accession>A0A7I8W8R5</accession>